<dbReference type="InterPro" id="IPR036865">
    <property type="entry name" value="CRAL-TRIO_dom_sf"/>
</dbReference>
<keyword evidence="6" id="KW-0333">Golgi apparatus</keyword>
<dbReference type="Proteomes" id="UP000030687">
    <property type="component" value="Unassembled WGS sequence"/>
</dbReference>
<evidence type="ECO:0000256" key="1">
    <source>
        <dbReference type="ARBA" id="ARBA00004202"/>
    </source>
</evidence>
<evidence type="ECO:0000256" key="8">
    <source>
        <dbReference type="ARBA" id="ARBA00038020"/>
    </source>
</evidence>
<keyword evidence="10" id="KW-0812">Transmembrane</keyword>
<dbReference type="GO" id="GO:0000139">
    <property type="term" value="C:Golgi membrane"/>
    <property type="evidence" value="ECO:0007669"/>
    <property type="project" value="UniProtKB-SubCell"/>
</dbReference>
<keyword evidence="10" id="KW-0472">Membrane</keyword>
<dbReference type="Gene3D" id="3.40.525.10">
    <property type="entry name" value="CRAL-TRIO lipid binding domain"/>
    <property type="match status" value="1"/>
</dbReference>
<dbReference type="PROSITE" id="PS50191">
    <property type="entry name" value="CRAL_TRIO"/>
    <property type="match status" value="1"/>
</dbReference>
<keyword evidence="4" id="KW-1003">Cell membrane</keyword>
<dbReference type="SUPFAM" id="SSF52087">
    <property type="entry name" value="CRAL/TRIO domain"/>
    <property type="match status" value="1"/>
</dbReference>
<evidence type="ECO:0000259" key="11">
    <source>
        <dbReference type="PROSITE" id="PS50191"/>
    </source>
</evidence>
<evidence type="ECO:0000256" key="2">
    <source>
        <dbReference type="ARBA" id="ARBA00004395"/>
    </source>
</evidence>
<dbReference type="InterPro" id="IPR001251">
    <property type="entry name" value="CRAL-TRIO_dom"/>
</dbReference>
<feature type="region of interest" description="Disordered" evidence="9">
    <location>
        <begin position="1"/>
        <end position="29"/>
    </location>
</feature>
<dbReference type="SMART" id="SM00516">
    <property type="entry name" value="SEC14"/>
    <property type="match status" value="1"/>
</dbReference>
<dbReference type="KEGG" id="cic:CICLE_v10000827mg"/>
<dbReference type="GO" id="GO:0005886">
    <property type="term" value="C:plasma membrane"/>
    <property type="evidence" value="ECO:0007669"/>
    <property type="project" value="UniProtKB-SubCell"/>
</dbReference>
<keyword evidence="7" id="KW-0175">Coiled coil</keyword>
<dbReference type="GO" id="GO:0015031">
    <property type="term" value="P:protein transport"/>
    <property type="evidence" value="ECO:0007669"/>
    <property type="project" value="UniProtKB-KW"/>
</dbReference>
<evidence type="ECO:0000256" key="10">
    <source>
        <dbReference type="SAM" id="Phobius"/>
    </source>
</evidence>
<name>V4V844_CITCL</name>
<dbReference type="FunFam" id="3.40.525.10:FF:000011">
    <property type="entry name" value="SEC14 cytosolic factor"/>
    <property type="match status" value="1"/>
</dbReference>
<evidence type="ECO:0000256" key="5">
    <source>
        <dbReference type="ARBA" id="ARBA00022927"/>
    </source>
</evidence>
<keyword evidence="3" id="KW-0813">Transport</keyword>
<dbReference type="EMBL" id="KI536799">
    <property type="protein sequence ID" value="ESR48284.1"/>
    <property type="molecule type" value="Genomic_DNA"/>
</dbReference>
<sequence length="530" mass="60239">MRNLKKKAIKASSKLKPSFKKKSRRKSDERVSVSIEDVRNVEELHAVDAFRRDFEFSEVNEVLQYYPQGYHGMDKEGRPVYIERLGKVDPNKLTQVTTMDRYLRYHVQEFEKCFAIKFPACSIAAKRHIDSSTTILDVQGVGFKSLTKSARELIMQVQKIDSDNYPETLCRMFIINAGQGFKLLWNSVRRFLDPKTTSKIHVLGNKYQSKLLEIIDASELPEFLGGSCNCADQGGCMRSDKGPWKDPNILQIVLSGEALRSRQIVTVLNNEGRVIARDKPRFLMIKSGDTSAAESGSEVEDIASPEPTGSYLVPRLTPVCEEPRVDVMATCAGEFSQYDEYVPVVDKAVDVGWKNQVSPQKPCYPSKDTHFLPSIEKGPEGTFACVWASLIAFFITLITLARSLVFRVDENHFMSDSVDYITDITVDPIPEEFCTPSPGPRFTEADFLSPVLKRLAELERKVDVLQEKPTQMPFEKEELLDAAVYRVDALEAELIATKKALYEALMRQEELLAYIDSQERAKCRKRHRCW</sequence>
<evidence type="ECO:0000256" key="7">
    <source>
        <dbReference type="ARBA" id="ARBA00023054"/>
    </source>
</evidence>
<evidence type="ECO:0000256" key="4">
    <source>
        <dbReference type="ARBA" id="ARBA00022475"/>
    </source>
</evidence>
<feature type="domain" description="CRAL-TRIO" evidence="11">
    <location>
        <begin position="58"/>
        <end position="232"/>
    </location>
</feature>
<organism evidence="12 13">
    <name type="scientific">Citrus clementina</name>
    <name type="common">Clementine</name>
    <name type="synonym">Citrus deliciosa x Citrus sinensis</name>
    <dbReference type="NCBI Taxonomy" id="85681"/>
    <lineage>
        <taxon>Eukaryota</taxon>
        <taxon>Viridiplantae</taxon>
        <taxon>Streptophyta</taxon>
        <taxon>Embryophyta</taxon>
        <taxon>Tracheophyta</taxon>
        <taxon>Spermatophyta</taxon>
        <taxon>Magnoliopsida</taxon>
        <taxon>eudicotyledons</taxon>
        <taxon>Gunneridae</taxon>
        <taxon>Pentapetalae</taxon>
        <taxon>rosids</taxon>
        <taxon>malvids</taxon>
        <taxon>Sapindales</taxon>
        <taxon>Rutaceae</taxon>
        <taxon>Aurantioideae</taxon>
        <taxon>Citrus</taxon>
    </lineage>
</organism>
<dbReference type="AlphaFoldDB" id="V4V844"/>
<dbReference type="CDD" id="cd00170">
    <property type="entry name" value="SEC14"/>
    <property type="match status" value="1"/>
</dbReference>
<keyword evidence="10" id="KW-1133">Transmembrane helix</keyword>
<evidence type="ECO:0000256" key="9">
    <source>
        <dbReference type="SAM" id="MobiDB-lite"/>
    </source>
</evidence>
<keyword evidence="13" id="KW-1185">Reference proteome</keyword>
<proteinExistence type="inferred from homology"/>
<evidence type="ECO:0000313" key="13">
    <source>
        <dbReference type="Proteomes" id="UP000030687"/>
    </source>
</evidence>
<reference evidence="12 13" key="1">
    <citation type="submission" date="2013-10" db="EMBL/GenBank/DDBJ databases">
        <authorList>
            <consortium name="International Citrus Genome Consortium"/>
            <person name="Jenkins J."/>
            <person name="Schmutz J."/>
            <person name="Prochnik S."/>
            <person name="Rokhsar D."/>
            <person name="Gmitter F."/>
            <person name="Ollitrault P."/>
            <person name="Machado M."/>
            <person name="Talon M."/>
            <person name="Wincker P."/>
            <person name="Jaillon O."/>
            <person name="Morgante M."/>
        </authorList>
    </citation>
    <scope>NUCLEOTIDE SEQUENCE</scope>
    <source>
        <strain evidence="13">cv. Clemenules</strain>
    </source>
</reference>
<comment type="similarity">
    <text evidence="8">Belongs to the SFH family.</text>
</comment>
<gene>
    <name evidence="12" type="ORF">CICLE_v10000827mg</name>
</gene>
<evidence type="ECO:0000256" key="6">
    <source>
        <dbReference type="ARBA" id="ARBA00023034"/>
    </source>
</evidence>
<dbReference type="Pfam" id="PF00650">
    <property type="entry name" value="CRAL_TRIO"/>
    <property type="match status" value="1"/>
</dbReference>
<dbReference type="Gramene" id="ESR48284">
    <property type="protein sequence ID" value="ESR48284"/>
    <property type="gene ID" value="CICLE_v10000827mg"/>
</dbReference>
<dbReference type="PANTHER" id="PTHR45657">
    <property type="entry name" value="CRAL-TRIO DOMAIN-CONTAINING PROTEIN YKL091C-RELATED"/>
    <property type="match status" value="1"/>
</dbReference>
<feature type="transmembrane region" description="Helical" evidence="10">
    <location>
        <begin position="386"/>
        <end position="405"/>
    </location>
</feature>
<dbReference type="InterPro" id="IPR051026">
    <property type="entry name" value="PI/PC_transfer"/>
</dbReference>
<protein>
    <recommendedName>
        <fullName evidence="11">CRAL-TRIO domain-containing protein</fullName>
    </recommendedName>
</protein>
<comment type="subcellular location">
    <subcellularLocation>
        <location evidence="1">Cell membrane</location>
        <topology evidence="1">Peripheral membrane protein</topology>
    </subcellularLocation>
    <subcellularLocation>
        <location evidence="2">Golgi apparatus membrane</location>
        <topology evidence="2">Peripheral membrane protein</topology>
    </subcellularLocation>
</comment>
<accession>V4V844</accession>
<evidence type="ECO:0000256" key="3">
    <source>
        <dbReference type="ARBA" id="ARBA00022448"/>
    </source>
</evidence>
<dbReference type="PANTHER" id="PTHR45657:SF38">
    <property type="entry name" value="CRAL-TRIO DOMAIN-CONTAINING PROTEIN"/>
    <property type="match status" value="1"/>
</dbReference>
<keyword evidence="5" id="KW-0653">Protein transport</keyword>
<evidence type="ECO:0000313" key="12">
    <source>
        <dbReference type="EMBL" id="ESR48284.1"/>
    </source>
</evidence>